<feature type="transmembrane region" description="Helical" evidence="7">
    <location>
        <begin position="256"/>
        <end position="277"/>
    </location>
</feature>
<keyword evidence="2" id="KW-1003">Cell membrane</keyword>
<keyword evidence="5 7" id="KW-0472">Membrane</keyword>
<reference evidence="10 11" key="1">
    <citation type="journal article" date="2022" name="BMC Genomics">
        <title>Comparative genome analysis of mycobacteria focusing on tRNA and non-coding RNA.</title>
        <authorList>
            <person name="Behra P.R.K."/>
            <person name="Pettersson B.M.F."/>
            <person name="Ramesh M."/>
            <person name="Das S."/>
            <person name="Dasgupta S."/>
            <person name="Kirsebom L.A."/>
        </authorList>
    </citation>
    <scope>NUCLEOTIDE SEQUENCE [LARGE SCALE GENOMIC DNA]</scope>
    <source>
        <strain evidence="10 11">DSM 44078</strain>
    </source>
</reference>
<feature type="transmembrane region" description="Helical" evidence="7">
    <location>
        <begin position="190"/>
        <end position="212"/>
    </location>
</feature>
<feature type="domain" description="Threonine/Serine exporter ThrE" evidence="9">
    <location>
        <begin position="264"/>
        <end position="396"/>
    </location>
</feature>
<evidence type="ECO:0000256" key="4">
    <source>
        <dbReference type="ARBA" id="ARBA00022989"/>
    </source>
</evidence>
<feature type="transmembrane region" description="Helical" evidence="7">
    <location>
        <begin position="381"/>
        <end position="403"/>
    </location>
</feature>
<evidence type="ECO:0000259" key="9">
    <source>
        <dbReference type="Pfam" id="PF12821"/>
    </source>
</evidence>
<dbReference type="InterPro" id="IPR050539">
    <property type="entry name" value="ThrE_Dicarb/AminoAcid_Exp"/>
</dbReference>
<dbReference type="EMBL" id="JACKTY010000031">
    <property type="protein sequence ID" value="MCV7227895.1"/>
    <property type="molecule type" value="Genomic_DNA"/>
</dbReference>
<dbReference type="PANTHER" id="PTHR34390:SF2">
    <property type="entry name" value="SUCCINATE TRANSPORTER SUBUNIT YJJP-RELATED"/>
    <property type="match status" value="1"/>
</dbReference>
<evidence type="ECO:0000256" key="7">
    <source>
        <dbReference type="SAM" id="Phobius"/>
    </source>
</evidence>
<feature type="transmembrane region" description="Helical" evidence="7">
    <location>
        <begin position="284"/>
        <end position="304"/>
    </location>
</feature>
<keyword evidence="11" id="KW-1185">Reference proteome</keyword>
<evidence type="ECO:0000256" key="6">
    <source>
        <dbReference type="ARBA" id="ARBA00034125"/>
    </source>
</evidence>
<feature type="transmembrane region" description="Helical" evidence="7">
    <location>
        <begin position="164"/>
        <end position="184"/>
    </location>
</feature>
<feature type="transmembrane region" description="Helical" evidence="7">
    <location>
        <begin position="138"/>
        <end position="157"/>
    </location>
</feature>
<comment type="similarity">
    <text evidence="6">Belongs to the ThrE exporter (TC 2.A.79) family.</text>
</comment>
<keyword evidence="3 7" id="KW-0812">Transmembrane</keyword>
<feature type="transmembrane region" description="Helical" evidence="7">
    <location>
        <begin position="224"/>
        <end position="244"/>
    </location>
</feature>
<dbReference type="InterPro" id="IPR010619">
    <property type="entry name" value="ThrE-like_N"/>
</dbReference>
<evidence type="ECO:0000256" key="2">
    <source>
        <dbReference type="ARBA" id="ARBA00022475"/>
    </source>
</evidence>
<proteinExistence type="inferred from homology"/>
<feature type="transmembrane region" description="Helical" evidence="7">
    <location>
        <begin position="110"/>
        <end position="132"/>
    </location>
</feature>
<dbReference type="Pfam" id="PF06738">
    <property type="entry name" value="ThrE"/>
    <property type="match status" value="1"/>
</dbReference>
<evidence type="ECO:0000256" key="3">
    <source>
        <dbReference type="ARBA" id="ARBA00022692"/>
    </source>
</evidence>
<evidence type="ECO:0000256" key="5">
    <source>
        <dbReference type="ARBA" id="ARBA00023136"/>
    </source>
</evidence>
<evidence type="ECO:0000256" key="1">
    <source>
        <dbReference type="ARBA" id="ARBA00004651"/>
    </source>
</evidence>
<comment type="caution">
    <text evidence="10">The sequence shown here is derived from an EMBL/GenBank/DDBJ whole genome shotgun (WGS) entry which is preliminary data.</text>
</comment>
<dbReference type="Proteomes" id="UP001526201">
    <property type="component" value="Unassembled WGS sequence"/>
</dbReference>
<keyword evidence="4 7" id="KW-1133">Transmembrane helix</keyword>
<evidence type="ECO:0000313" key="10">
    <source>
        <dbReference type="EMBL" id="MCV7227895.1"/>
    </source>
</evidence>
<feature type="domain" description="Threonine/serine exporter-like N-terminal" evidence="8">
    <location>
        <begin position="12"/>
        <end position="243"/>
    </location>
</feature>
<gene>
    <name evidence="10" type="ORF">H7J73_17905</name>
</gene>
<accession>A0ABT3CEI4</accession>
<dbReference type="RefSeq" id="WP_264068930.1">
    <property type="nucleotide sequence ID" value="NZ_JACKTY010000031.1"/>
</dbReference>
<dbReference type="Pfam" id="PF12821">
    <property type="entry name" value="ThrE_2"/>
    <property type="match status" value="1"/>
</dbReference>
<sequence length="408" mass="41771">MPSGDQSDDAIDIVLDAATLLYVNGQSTTMTLTAVERLNRGLGTSSTLIPAWASLLLVGPRNTIRVAAVSPTAVSMRRVAATMASVDRAQDGPLDPAVVRRELAAAHQESVSNFLVFAAACATGAGALAVIFGAHHPVTVVMAALSAALGGLTRRGLGRLGFGILTQGFVAALIAGLIGVAAVHDDALSLVVLCPAMVLVPGPHILNGALDLLDLRMTLGIARLGYAALVLSAIAAGLIIGLAADGRSLSVAQTGAAVPLYVDVLAAGVAAGSYPVFFSMPYRMIGWPVAVGMLGHATHWWALTVWHTDIATAALISCLITGTLLIPISHSLRIPFAAIGFASVVALVPGVYVFRMLAGLVQFATAPTSELLTTLTSDGAVAALIISGMATGLAVPMHLYAVLADRRR</sequence>
<evidence type="ECO:0000313" key="11">
    <source>
        <dbReference type="Proteomes" id="UP001526201"/>
    </source>
</evidence>
<protein>
    <submittedName>
        <fullName evidence="10">Threonine/serine exporter family protein</fullName>
    </submittedName>
</protein>
<feature type="transmembrane region" description="Helical" evidence="7">
    <location>
        <begin position="336"/>
        <end position="361"/>
    </location>
</feature>
<comment type="subcellular location">
    <subcellularLocation>
        <location evidence="1">Cell membrane</location>
        <topology evidence="1">Multi-pass membrane protein</topology>
    </subcellularLocation>
</comment>
<dbReference type="InterPro" id="IPR024528">
    <property type="entry name" value="ThrE_2"/>
</dbReference>
<name>A0ABT3CEI4_9MYCO</name>
<feature type="transmembrane region" description="Helical" evidence="7">
    <location>
        <begin position="310"/>
        <end position="329"/>
    </location>
</feature>
<evidence type="ECO:0000259" key="8">
    <source>
        <dbReference type="Pfam" id="PF06738"/>
    </source>
</evidence>
<dbReference type="PANTHER" id="PTHR34390">
    <property type="entry name" value="UPF0442 PROTEIN YJJB-RELATED"/>
    <property type="match status" value="1"/>
</dbReference>
<organism evidence="10 11">
    <name type="scientific">Mycolicibacterium komossense</name>
    <dbReference type="NCBI Taxonomy" id="1779"/>
    <lineage>
        <taxon>Bacteria</taxon>
        <taxon>Bacillati</taxon>
        <taxon>Actinomycetota</taxon>
        <taxon>Actinomycetes</taxon>
        <taxon>Mycobacteriales</taxon>
        <taxon>Mycobacteriaceae</taxon>
        <taxon>Mycolicibacterium</taxon>
    </lineage>
</organism>